<evidence type="ECO:0000313" key="2">
    <source>
        <dbReference type="EMBL" id="TRM66481.1"/>
    </source>
</evidence>
<dbReference type="AlphaFoldDB" id="A0A550CNV7"/>
<reference evidence="2 3" key="1">
    <citation type="journal article" date="2019" name="New Phytol.">
        <title>Comparative genomics reveals unique wood-decay strategies and fruiting body development in the Schizophyllaceae.</title>
        <authorList>
            <person name="Almasi E."/>
            <person name="Sahu N."/>
            <person name="Krizsan K."/>
            <person name="Balint B."/>
            <person name="Kovacs G.M."/>
            <person name="Kiss B."/>
            <person name="Cseklye J."/>
            <person name="Drula E."/>
            <person name="Henrissat B."/>
            <person name="Nagy I."/>
            <person name="Chovatia M."/>
            <person name="Adam C."/>
            <person name="LaButti K."/>
            <person name="Lipzen A."/>
            <person name="Riley R."/>
            <person name="Grigoriev I.V."/>
            <person name="Nagy L.G."/>
        </authorList>
    </citation>
    <scope>NUCLEOTIDE SEQUENCE [LARGE SCALE GENOMIC DNA]</scope>
    <source>
        <strain evidence="2 3">NL-1724</strain>
    </source>
</reference>
<gene>
    <name evidence="2" type="ORF">BD626DRAFT_482737</name>
</gene>
<keyword evidence="3" id="KW-1185">Reference proteome</keyword>
<sequence>MVTSGGTLRALGMMLRVLGGCGSAERVALTPRVRVEYQWQIARFPPVLIAGDPSMRDAEPSHEAPHRYTAHLLERCCFR</sequence>
<feature type="chain" id="PRO_5022145467" evidence="1">
    <location>
        <begin position="25"/>
        <end position="79"/>
    </location>
</feature>
<evidence type="ECO:0000313" key="3">
    <source>
        <dbReference type="Proteomes" id="UP000320762"/>
    </source>
</evidence>
<keyword evidence="1" id="KW-0732">Signal</keyword>
<feature type="signal peptide" evidence="1">
    <location>
        <begin position="1"/>
        <end position="24"/>
    </location>
</feature>
<protein>
    <submittedName>
        <fullName evidence="2">Uncharacterized protein</fullName>
    </submittedName>
</protein>
<evidence type="ECO:0000256" key="1">
    <source>
        <dbReference type="SAM" id="SignalP"/>
    </source>
</evidence>
<organism evidence="2 3">
    <name type="scientific">Schizophyllum amplum</name>
    <dbReference type="NCBI Taxonomy" id="97359"/>
    <lineage>
        <taxon>Eukaryota</taxon>
        <taxon>Fungi</taxon>
        <taxon>Dikarya</taxon>
        <taxon>Basidiomycota</taxon>
        <taxon>Agaricomycotina</taxon>
        <taxon>Agaricomycetes</taxon>
        <taxon>Agaricomycetidae</taxon>
        <taxon>Agaricales</taxon>
        <taxon>Schizophyllaceae</taxon>
        <taxon>Schizophyllum</taxon>
    </lineage>
</organism>
<accession>A0A550CNV7</accession>
<dbReference type="EMBL" id="VDMD01000003">
    <property type="protein sequence ID" value="TRM66481.1"/>
    <property type="molecule type" value="Genomic_DNA"/>
</dbReference>
<dbReference type="Proteomes" id="UP000320762">
    <property type="component" value="Unassembled WGS sequence"/>
</dbReference>
<proteinExistence type="predicted"/>
<name>A0A550CNV7_9AGAR</name>
<comment type="caution">
    <text evidence="2">The sequence shown here is derived from an EMBL/GenBank/DDBJ whole genome shotgun (WGS) entry which is preliminary data.</text>
</comment>